<evidence type="ECO:0000313" key="2">
    <source>
        <dbReference type="Proteomes" id="UP001054945"/>
    </source>
</evidence>
<dbReference type="Proteomes" id="UP001054945">
    <property type="component" value="Unassembled WGS sequence"/>
</dbReference>
<proteinExistence type="predicted"/>
<sequence length="113" mass="12487">MSNHISPILRCFRSAKDAVITKMCIVAKDACLNCGSAEDVLQCISPSKCVNCSGDYPQMPETIANGKRTKTQIIKACDIVSYFEAKKNVHLQISPTISLPGYEIDQRTTYLDQ</sequence>
<comment type="caution">
    <text evidence="1">The sequence shown here is derived from an EMBL/GenBank/DDBJ whole genome shotgun (WGS) entry which is preliminary data.</text>
</comment>
<accession>A0AAV4VYX5</accession>
<protein>
    <submittedName>
        <fullName evidence="1">Uncharacterized protein</fullName>
    </submittedName>
</protein>
<gene>
    <name evidence="1" type="ORF">CEXT_267481</name>
</gene>
<organism evidence="1 2">
    <name type="scientific">Caerostris extrusa</name>
    <name type="common">Bark spider</name>
    <name type="synonym">Caerostris bankana</name>
    <dbReference type="NCBI Taxonomy" id="172846"/>
    <lineage>
        <taxon>Eukaryota</taxon>
        <taxon>Metazoa</taxon>
        <taxon>Ecdysozoa</taxon>
        <taxon>Arthropoda</taxon>
        <taxon>Chelicerata</taxon>
        <taxon>Arachnida</taxon>
        <taxon>Araneae</taxon>
        <taxon>Araneomorphae</taxon>
        <taxon>Entelegynae</taxon>
        <taxon>Araneoidea</taxon>
        <taxon>Araneidae</taxon>
        <taxon>Caerostris</taxon>
    </lineage>
</organism>
<dbReference type="EMBL" id="BPLR01015244">
    <property type="protein sequence ID" value="GIY74658.1"/>
    <property type="molecule type" value="Genomic_DNA"/>
</dbReference>
<keyword evidence="2" id="KW-1185">Reference proteome</keyword>
<evidence type="ECO:0000313" key="1">
    <source>
        <dbReference type="EMBL" id="GIY74658.1"/>
    </source>
</evidence>
<dbReference type="AlphaFoldDB" id="A0AAV4VYX5"/>
<name>A0AAV4VYX5_CAEEX</name>
<reference evidence="1 2" key="1">
    <citation type="submission" date="2021-06" db="EMBL/GenBank/DDBJ databases">
        <title>Caerostris extrusa draft genome.</title>
        <authorList>
            <person name="Kono N."/>
            <person name="Arakawa K."/>
        </authorList>
    </citation>
    <scope>NUCLEOTIDE SEQUENCE [LARGE SCALE GENOMIC DNA]</scope>
</reference>